<dbReference type="InterPro" id="IPR003692">
    <property type="entry name" value="Hydantoinase_B"/>
</dbReference>
<dbReference type="EMBL" id="GL636497">
    <property type="protein sequence ID" value="EFW16446.1"/>
    <property type="molecule type" value="Genomic_DNA"/>
</dbReference>
<sequence length="266" mass="29439">MKKYRYSFSVYEAEKSIFSRWGILRNQADSSFMIPCMDVRRLIPDLGLFRYISVSKKMQIGEIAESMGFSVALSSKLQPMIKIVPRAMSAAADAYLAPVIKAYIDSISDNFDGGLDGQEDCRFEFMQSDTCPEVDPKIDQETGKTIPGFGYYETIAGGSGAGPTWHGESGVHVHMTNTRITDPEIFEKRYPVFLRQFSLCENSGGKGLHSGGEGCLTRGWALAQWLKAVYDVTSSYGFCHRKGVGLQKNGSYSVLSLENQIIQGAL</sequence>
<dbReference type="STRING" id="443226.E9DAW0"/>
<dbReference type="GO" id="GO:0005829">
    <property type="term" value="C:cytosol"/>
    <property type="evidence" value="ECO:0007669"/>
    <property type="project" value="TreeGrafter"/>
</dbReference>
<proteinExistence type="predicted"/>
<evidence type="ECO:0000313" key="3">
    <source>
        <dbReference type="Proteomes" id="UP000002497"/>
    </source>
</evidence>
<gene>
    <name evidence="2" type="ORF">CPSG_06962</name>
</gene>
<reference evidence="3" key="1">
    <citation type="journal article" date="2010" name="Genome Res.">
        <title>Population genomic sequencing of Coccidioides fungi reveals recent hybridization and transposon control.</title>
        <authorList>
            <person name="Neafsey D.E."/>
            <person name="Barker B.M."/>
            <person name="Sharpton T.J."/>
            <person name="Stajich J.E."/>
            <person name="Park D.J."/>
            <person name="Whiston E."/>
            <person name="Hung C.-Y."/>
            <person name="McMahan C."/>
            <person name="White J."/>
            <person name="Sykes S."/>
            <person name="Heiman D."/>
            <person name="Young S."/>
            <person name="Zeng Q."/>
            <person name="Abouelleil A."/>
            <person name="Aftuck L."/>
            <person name="Bessette D."/>
            <person name="Brown A."/>
            <person name="FitzGerald M."/>
            <person name="Lui A."/>
            <person name="Macdonald J.P."/>
            <person name="Priest M."/>
            <person name="Orbach M.J."/>
            <person name="Galgiani J.N."/>
            <person name="Kirkland T.N."/>
            <person name="Cole G.T."/>
            <person name="Birren B.W."/>
            <person name="Henn M.R."/>
            <person name="Taylor J.W."/>
            <person name="Rounsley S.D."/>
        </authorList>
    </citation>
    <scope>NUCLEOTIDE SEQUENCE [LARGE SCALE GENOMIC DNA]</scope>
    <source>
        <strain evidence="3">RMSCC 757 / Silveira</strain>
    </source>
</reference>
<dbReference type="VEuPathDB" id="FungiDB:CPSG_06962"/>
<dbReference type="eggNOG" id="KOG1939">
    <property type="taxonomic scope" value="Eukaryota"/>
</dbReference>
<dbReference type="PANTHER" id="PTHR11365:SF2">
    <property type="entry name" value="5-OXOPROLINASE"/>
    <property type="match status" value="1"/>
</dbReference>
<accession>E9DAW0</accession>
<dbReference type="VEuPathDB" id="FungiDB:D8B26_005774"/>
<dbReference type="PANTHER" id="PTHR11365">
    <property type="entry name" value="5-OXOPROLINASE RELATED"/>
    <property type="match status" value="1"/>
</dbReference>
<dbReference type="OrthoDB" id="3643at2759"/>
<dbReference type="GO" id="GO:0006749">
    <property type="term" value="P:glutathione metabolic process"/>
    <property type="evidence" value="ECO:0007669"/>
    <property type="project" value="TreeGrafter"/>
</dbReference>
<feature type="domain" description="Hydantoinase B/oxoprolinase" evidence="1">
    <location>
        <begin position="146"/>
        <end position="224"/>
    </location>
</feature>
<organism evidence="3">
    <name type="scientific">Coccidioides posadasii (strain RMSCC 757 / Silveira)</name>
    <name type="common">Valley fever fungus</name>
    <dbReference type="NCBI Taxonomy" id="443226"/>
    <lineage>
        <taxon>Eukaryota</taxon>
        <taxon>Fungi</taxon>
        <taxon>Dikarya</taxon>
        <taxon>Ascomycota</taxon>
        <taxon>Pezizomycotina</taxon>
        <taxon>Eurotiomycetes</taxon>
        <taxon>Eurotiomycetidae</taxon>
        <taxon>Onygenales</taxon>
        <taxon>Onygenaceae</taxon>
        <taxon>Coccidioides</taxon>
    </lineage>
</organism>
<dbReference type="AlphaFoldDB" id="E9DAW0"/>
<reference evidence="3" key="2">
    <citation type="submission" date="2010-03" db="EMBL/GenBank/DDBJ databases">
        <title>The genome sequence of Coccidioides posadasii strain Silveira.</title>
        <authorList>
            <consortium name="The Broad Institute Genome Sequencing Center for Infectious Disease"/>
            <person name="Neafsey D."/>
            <person name="Orbach M."/>
            <person name="Henn M.R."/>
            <person name="Cole G.T."/>
            <person name="Galgiani J."/>
            <person name="Gardner M.J."/>
            <person name="Kirkland T.N."/>
            <person name="Taylor J.W."/>
            <person name="Young S.K."/>
            <person name="Zeng Q."/>
            <person name="Koehrsen M."/>
            <person name="Alvarado L."/>
            <person name="Berlin A."/>
            <person name="Borenstein D."/>
            <person name="Chapman S.B."/>
            <person name="Chen Z."/>
            <person name="Engels R."/>
            <person name="Freedman E."/>
            <person name="Gellesch M."/>
            <person name="Goldberg J."/>
            <person name="Griggs A."/>
            <person name="Gujja S."/>
            <person name="Heilman E."/>
            <person name="Heiman D."/>
            <person name="Howarth C."/>
            <person name="Jen D."/>
            <person name="Larson L."/>
            <person name="Mehta T."/>
            <person name="Neiman D."/>
            <person name="Park D."/>
            <person name="Pearson M."/>
            <person name="Richards J."/>
            <person name="Roberts A."/>
            <person name="Saif S."/>
            <person name="Shea T."/>
            <person name="Shenoy N."/>
            <person name="Sisk P."/>
            <person name="Stolte C."/>
            <person name="Sykes S."/>
            <person name="Walk T."/>
            <person name="White J."/>
            <person name="Yandava C."/>
            <person name="Haas B."/>
            <person name="Nusbaum C."/>
            <person name="Birren B."/>
        </authorList>
    </citation>
    <scope>NUCLEOTIDE SEQUENCE [LARGE SCALE GENOMIC DNA]</scope>
    <source>
        <strain evidence="3">RMSCC 757 / Silveira</strain>
    </source>
</reference>
<evidence type="ECO:0000313" key="2">
    <source>
        <dbReference type="EMBL" id="EFW16446.1"/>
    </source>
</evidence>
<protein>
    <recommendedName>
        <fullName evidence="1">Hydantoinase B/oxoprolinase domain-containing protein</fullName>
    </recommendedName>
</protein>
<dbReference type="InterPro" id="IPR045079">
    <property type="entry name" value="Oxoprolinase-like"/>
</dbReference>
<dbReference type="HOGENOM" id="CLU_1045886_0_0_1"/>
<evidence type="ECO:0000259" key="1">
    <source>
        <dbReference type="Pfam" id="PF02538"/>
    </source>
</evidence>
<name>E9DAW0_COCPS</name>
<dbReference type="GO" id="GO:0017168">
    <property type="term" value="F:5-oxoprolinase (ATP-hydrolyzing) activity"/>
    <property type="evidence" value="ECO:0007669"/>
    <property type="project" value="TreeGrafter"/>
</dbReference>
<keyword evidence="3" id="KW-1185">Reference proteome</keyword>
<dbReference type="Proteomes" id="UP000002497">
    <property type="component" value="Unassembled WGS sequence"/>
</dbReference>
<dbReference type="Pfam" id="PF02538">
    <property type="entry name" value="Hydantoinase_B"/>
    <property type="match status" value="1"/>
</dbReference>